<accession>A0A2M9ZRH1</accession>
<evidence type="ECO:0000313" key="4">
    <source>
        <dbReference type="Proteomes" id="UP000231990"/>
    </source>
</evidence>
<gene>
    <name evidence="1" type="ORF">CH360_01055</name>
    <name evidence="2" type="ORF">CH373_01055</name>
</gene>
<protein>
    <submittedName>
        <fullName evidence="2">Uncharacterized protein</fullName>
    </submittedName>
</protein>
<evidence type="ECO:0000313" key="3">
    <source>
        <dbReference type="Proteomes" id="UP000231962"/>
    </source>
</evidence>
<dbReference type="Proteomes" id="UP000231962">
    <property type="component" value="Unassembled WGS sequence"/>
</dbReference>
<dbReference type="EMBL" id="NPDY01000001">
    <property type="protein sequence ID" value="PJZ71137.1"/>
    <property type="molecule type" value="Genomic_DNA"/>
</dbReference>
<dbReference type="AlphaFoldDB" id="A0A2M9ZRH1"/>
<evidence type="ECO:0000313" key="2">
    <source>
        <dbReference type="EMBL" id="PJZ74670.1"/>
    </source>
</evidence>
<evidence type="ECO:0000313" key="1">
    <source>
        <dbReference type="EMBL" id="PJZ71137.1"/>
    </source>
</evidence>
<keyword evidence="3" id="KW-1185">Reference proteome</keyword>
<sequence length="61" mass="6579">MISLNNLGRSIRKSDFIPLCGDRFPGYGGFGKSAGSAKPAVALKKHWSFSAGKEFSKDEKS</sequence>
<dbReference type="Proteomes" id="UP000231990">
    <property type="component" value="Unassembled WGS sequence"/>
</dbReference>
<reference evidence="3 4" key="1">
    <citation type="submission" date="2017-07" db="EMBL/GenBank/DDBJ databases">
        <title>Leptospira spp. isolated from tropical soils.</title>
        <authorList>
            <person name="Thibeaux R."/>
            <person name="Iraola G."/>
            <person name="Ferres I."/>
            <person name="Bierque E."/>
            <person name="Girault D."/>
            <person name="Soupe-Gilbert M.-E."/>
            <person name="Picardeau M."/>
            <person name="Goarant C."/>
        </authorList>
    </citation>
    <scope>NUCLEOTIDE SEQUENCE [LARGE SCALE GENOMIC DNA]</scope>
    <source>
        <strain evidence="2 4">FH1-B-B1</strain>
        <strain evidence="1 3">FH1-B-C1</strain>
    </source>
</reference>
<organism evidence="2 4">
    <name type="scientific">Leptospira perolatii</name>
    <dbReference type="NCBI Taxonomy" id="2023191"/>
    <lineage>
        <taxon>Bacteria</taxon>
        <taxon>Pseudomonadati</taxon>
        <taxon>Spirochaetota</taxon>
        <taxon>Spirochaetia</taxon>
        <taxon>Leptospirales</taxon>
        <taxon>Leptospiraceae</taxon>
        <taxon>Leptospira</taxon>
    </lineage>
</organism>
<comment type="caution">
    <text evidence="2">The sequence shown here is derived from an EMBL/GenBank/DDBJ whole genome shotgun (WGS) entry which is preliminary data.</text>
</comment>
<dbReference type="EMBL" id="NPDZ01000001">
    <property type="protein sequence ID" value="PJZ74670.1"/>
    <property type="molecule type" value="Genomic_DNA"/>
</dbReference>
<name>A0A2M9ZRH1_9LEPT</name>
<proteinExistence type="predicted"/>